<proteinExistence type="predicted"/>
<reference evidence="1 2" key="1">
    <citation type="submission" date="2017-04" db="EMBL/GenBank/DDBJ databases">
        <title>MLSA of the genus Halorubrum.</title>
        <authorList>
            <person name="De La Haba R."/>
            <person name="Sanchez-Porro C."/>
            <person name="Infante-Dominguez C."/>
            <person name="Ventosa A."/>
        </authorList>
    </citation>
    <scope>NUCLEOTIDE SEQUENCE [LARGE SCALE GENOMIC DNA]</scope>
    <source>
        <strain evidence="1 2">DSM 17463</strain>
    </source>
</reference>
<accession>A0A1X4GIX9</accession>
<dbReference type="EMBL" id="NEDJ01000057">
    <property type="protein sequence ID" value="OSO97063.1"/>
    <property type="molecule type" value="Genomic_DNA"/>
</dbReference>
<dbReference type="AlphaFoldDB" id="A0A1X4GIX9"/>
<name>A0A1X4GIX9_HALEZ</name>
<dbReference type="CDD" id="cd11532">
    <property type="entry name" value="NTP-PPase_COG4997"/>
    <property type="match status" value="1"/>
</dbReference>
<comment type="caution">
    <text evidence="1">The sequence shown here is derived from an EMBL/GenBank/DDBJ whole genome shotgun (WGS) entry which is preliminary data.</text>
</comment>
<dbReference type="InterPro" id="IPR038735">
    <property type="entry name" value="MSMEG_1276-like_NTP-PPase_dom"/>
</dbReference>
<gene>
    <name evidence="1" type="ORF">B9H04_13680</name>
</gene>
<evidence type="ECO:0000313" key="2">
    <source>
        <dbReference type="Proteomes" id="UP000193587"/>
    </source>
</evidence>
<dbReference type="Proteomes" id="UP000193587">
    <property type="component" value="Unassembled WGS sequence"/>
</dbReference>
<organism evidence="1 2">
    <name type="scientific">Halorubrum ezzemoulense DSM 17463</name>
    <dbReference type="NCBI Taxonomy" id="1121945"/>
    <lineage>
        <taxon>Archaea</taxon>
        <taxon>Methanobacteriati</taxon>
        <taxon>Methanobacteriota</taxon>
        <taxon>Stenosarchaea group</taxon>
        <taxon>Halobacteria</taxon>
        <taxon>Halobacteriales</taxon>
        <taxon>Haloferacaceae</taxon>
        <taxon>Halorubrum</taxon>
    </lineage>
</organism>
<dbReference type="STRING" id="1121945.GCA_000421805_03029"/>
<sequence>MRSYDEGNDKLVRDNIPAVIEENGEEPTIHVADEVEYADRLVEKLEEEVIEYRESRDLDELADILEVVHAIRTERGLTVEELREIRTRKAEQRGRFDDGIVLECVEK</sequence>
<protein>
    <recommendedName>
        <fullName evidence="3">Phosphoribosyl-ATP pyrophosphohydrolase</fullName>
    </recommendedName>
</protein>
<evidence type="ECO:0000313" key="1">
    <source>
        <dbReference type="EMBL" id="OSO97063.1"/>
    </source>
</evidence>
<evidence type="ECO:0008006" key="3">
    <source>
        <dbReference type="Google" id="ProtNLM"/>
    </source>
</evidence>